<organism evidence="2 3">
    <name type="scientific">Ditylenchus dipsaci</name>
    <dbReference type="NCBI Taxonomy" id="166011"/>
    <lineage>
        <taxon>Eukaryota</taxon>
        <taxon>Metazoa</taxon>
        <taxon>Ecdysozoa</taxon>
        <taxon>Nematoda</taxon>
        <taxon>Chromadorea</taxon>
        <taxon>Rhabditida</taxon>
        <taxon>Tylenchina</taxon>
        <taxon>Tylenchomorpha</taxon>
        <taxon>Sphaerularioidea</taxon>
        <taxon>Anguinidae</taxon>
        <taxon>Anguininae</taxon>
        <taxon>Ditylenchus</taxon>
    </lineage>
</organism>
<accession>A0A915DNA9</accession>
<proteinExistence type="predicted"/>
<keyword evidence="1" id="KW-1133">Transmembrane helix</keyword>
<reference evidence="3" key="1">
    <citation type="submission" date="2022-11" db="UniProtKB">
        <authorList>
            <consortium name="WormBaseParasite"/>
        </authorList>
    </citation>
    <scope>IDENTIFICATION</scope>
</reference>
<feature type="transmembrane region" description="Helical" evidence="1">
    <location>
        <begin position="75"/>
        <end position="101"/>
    </location>
</feature>
<name>A0A915DNA9_9BILA</name>
<dbReference type="AlphaFoldDB" id="A0A915DNA9"/>
<protein>
    <submittedName>
        <fullName evidence="3">Uncharacterized protein</fullName>
    </submittedName>
</protein>
<keyword evidence="2" id="KW-1185">Reference proteome</keyword>
<keyword evidence="1" id="KW-0812">Transmembrane</keyword>
<evidence type="ECO:0000256" key="1">
    <source>
        <dbReference type="SAM" id="Phobius"/>
    </source>
</evidence>
<evidence type="ECO:0000313" key="2">
    <source>
        <dbReference type="Proteomes" id="UP000887574"/>
    </source>
</evidence>
<dbReference type="WBParaSite" id="jg21259">
    <property type="protein sequence ID" value="jg21259"/>
    <property type="gene ID" value="jg21259"/>
</dbReference>
<keyword evidence="1" id="KW-0472">Membrane</keyword>
<evidence type="ECO:0000313" key="3">
    <source>
        <dbReference type="WBParaSite" id="jg21259"/>
    </source>
</evidence>
<sequence>MHEGKIHEIGTHAALIQKTEGPFADLMREYIEKQVDRQKFHIVNGELENDPGLDSVLNELASVSRKVYLDYAKAFGVWMAAGFFLTMMGSSICEAMSNVWLAKWSSESQQITNGTSYHLSPT</sequence>
<dbReference type="Proteomes" id="UP000887574">
    <property type="component" value="Unplaced"/>
</dbReference>